<feature type="transmembrane region" description="Helical" evidence="10">
    <location>
        <begin position="370"/>
        <end position="388"/>
    </location>
</feature>
<dbReference type="UniPathway" id="UPA00378"/>
<evidence type="ECO:0000256" key="10">
    <source>
        <dbReference type="SAM" id="Phobius"/>
    </source>
</evidence>
<feature type="region of interest" description="Disordered" evidence="9">
    <location>
        <begin position="1"/>
        <end position="26"/>
    </location>
</feature>
<feature type="transmembrane region" description="Helical" evidence="10">
    <location>
        <begin position="395"/>
        <end position="412"/>
    </location>
</feature>
<evidence type="ECO:0000259" key="12">
    <source>
        <dbReference type="Pfam" id="PF16192"/>
    </source>
</evidence>
<evidence type="ECO:0000256" key="8">
    <source>
        <dbReference type="ARBA" id="ARBA00023136"/>
    </source>
</evidence>
<keyword evidence="5" id="KW-0808">Transferase</keyword>
<protein>
    <submittedName>
        <fullName evidence="13">Dolichyl-phosphate-mannose-protein mannosyltransferase</fullName>
    </submittedName>
</protein>
<comment type="caution">
    <text evidence="13">The sequence shown here is derived from an EMBL/GenBank/DDBJ whole genome shotgun (WGS) entry which is preliminary data.</text>
</comment>
<feature type="transmembrane region" description="Helical" evidence="10">
    <location>
        <begin position="418"/>
        <end position="436"/>
    </location>
</feature>
<feature type="domain" description="ArnT-like N-terminal" evidence="11">
    <location>
        <begin position="64"/>
        <end position="253"/>
    </location>
</feature>
<dbReference type="Pfam" id="PF16192">
    <property type="entry name" value="PMT_4TMC"/>
    <property type="match status" value="1"/>
</dbReference>
<comment type="pathway">
    <text evidence="2">Protein modification; protein glycosylation.</text>
</comment>
<dbReference type="VEuPathDB" id="TrichDB:TRFO_21269"/>
<reference evidence="13" key="1">
    <citation type="submission" date="2016-10" db="EMBL/GenBank/DDBJ databases">
        <authorList>
            <person name="Benchimol M."/>
            <person name="Almeida L.G."/>
            <person name="Vasconcelos A.T."/>
            <person name="Perreira-Neves A."/>
            <person name="Rosa I.A."/>
            <person name="Tasca T."/>
            <person name="Bogo M.R."/>
            <person name="de Souza W."/>
        </authorList>
    </citation>
    <scope>NUCLEOTIDE SEQUENCE [LARGE SCALE GENOMIC DNA]</scope>
    <source>
        <strain evidence="13">K</strain>
    </source>
</reference>
<evidence type="ECO:0000313" key="13">
    <source>
        <dbReference type="EMBL" id="OHT09745.1"/>
    </source>
</evidence>
<evidence type="ECO:0000259" key="11">
    <source>
        <dbReference type="Pfam" id="PF02366"/>
    </source>
</evidence>
<keyword evidence="8 10" id="KW-0472">Membrane</keyword>
<dbReference type="GO" id="GO:0016020">
    <property type="term" value="C:membrane"/>
    <property type="evidence" value="ECO:0007669"/>
    <property type="project" value="InterPro"/>
</dbReference>
<dbReference type="InterPro" id="IPR027005">
    <property type="entry name" value="PMT-like"/>
</dbReference>
<feature type="domain" description="Protein O-mannosyl-transferase C-terminal four TM" evidence="12">
    <location>
        <begin position="323"/>
        <end position="479"/>
    </location>
</feature>
<dbReference type="Proteomes" id="UP000179807">
    <property type="component" value="Unassembled WGS sequence"/>
</dbReference>
<evidence type="ECO:0000256" key="1">
    <source>
        <dbReference type="ARBA" id="ARBA00004127"/>
    </source>
</evidence>
<evidence type="ECO:0000313" key="14">
    <source>
        <dbReference type="Proteomes" id="UP000179807"/>
    </source>
</evidence>
<dbReference type="GO" id="GO:0006493">
    <property type="term" value="P:protein O-linked glycosylation"/>
    <property type="evidence" value="ECO:0007669"/>
    <property type="project" value="InterPro"/>
</dbReference>
<organism evidence="13 14">
    <name type="scientific">Tritrichomonas foetus</name>
    <dbReference type="NCBI Taxonomy" id="1144522"/>
    <lineage>
        <taxon>Eukaryota</taxon>
        <taxon>Metamonada</taxon>
        <taxon>Parabasalia</taxon>
        <taxon>Tritrichomonadida</taxon>
        <taxon>Tritrichomonadidae</taxon>
        <taxon>Tritrichomonas</taxon>
    </lineage>
</organism>
<dbReference type="PANTHER" id="PTHR10050:SF46">
    <property type="entry name" value="PROTEIN O-MANNOSYL-TRANSFERASE 2"/>
    <property type="match status" value="1"/>
</dbReference>
<gene>
    <name evidence="13" type="ORF">TRFO_21269</name>
</gene>
<comment type="similarity">
    <text evidence="3">Belongs to the glycosyltransferase 39 family.</text>
</comment>
<feature type="transmembrane region" description="Helical" evidence="10">
    <location>
        <begin position="262"/>
        <end position="283"/>
    </location>
</feature>
<keyword evidence="4 13" id="KW-0328">Glycosyltransferase</keyword>
<evidence type="ECO:0000256" key="4">
    <source>
        <dbReference type="ARBA" id="ARBA00022676"/>
    </source>
</evidence>
<feature type="transmembrane region" description="Helical" evidence="10">
    <location>
        <begin position="159"/>
        <end position="181"/>
    </location>
</feature>
<dbReference type="GeneID" id="94836565"/>
<evidence type="ECO:0000256" key="6">
    <source>
        <dbReference type="ARBA" id="ARBA00022692"/>
    </source>
</evidence>
<sequence length="485" mass="55443">MKQNKSGHNKHSVSQNKNQKKTNIKTKDDEKLEDKFSIFRLDKLFHFSHVPVKWELIDYLLLSFITIISFTTHLLTIGEPSQVVFDEVYFGNFTNNYHRGEYYFDIHPPLGKLLLYAGSLISRYQPYEVYSKIGAPLNKTEVTKLRIWPASAGAIRAPVLYIFLKLLDVSPVWCFTASFMISLDNALLVESRMILIDAFLSMFALVTLALTAFMTRHPKHVYLMAVLSGLAAGATVSIKFTGAGVALTLVIAYFMSYPFSDAFILSFISGISGLFLFFIQFPIHFALLPHPGTGCPFHPSSFCRGLERGEKFPTIPLTSYLLKTMLKSNLAINVQHSYASKWWQWPFMLGRGTYLWVDKDRQLWCVGSPAVWYSGLLGLIVWIFRTILKADTRKTLFMILGYLISYLPFMNIKRVMWNYHYFIPLLYSISMGAIAANSIKSNAYIVPALLCAAAAACYVIYFPLTYGTPLPYDKYLKIMFKCWRY</sequence>
<feature type="transmembrane region" description="Helical" evidence="10">
    <location>
        <begin position="443"/>
        <end position="464"/>
    </location>
</feature>
<dbReference type="EMBL" id="MLAK01000631">
    <property type="protein sequence ID" value="OHT09745.1"/>
    <property type="molecule type" value="Genomic_DNA"/>
</dbReference>
<feature type="transmembrane region" description="Helical" evidence="10">
    <location>
        <begin position="193"/>
        <end position="215"/>
    </location>
</feature>
<keyword evidence="14" id="KW-1185">Reference proteome</keyword>
<dbReference type="OrthoDB" id="292747at2759"/>
<keyword evidence="7 10" id="KW-1133">Transmembrane helix</keyword>
<dbReference type="GO" id="GO:0012505">
    <property type="term" value="C:endomembrane system"/>
    <property type="evidence" value="ECO:0007669"/>
    <property type="project" value="UniProtKB-SubCell"/>
</dbReference>
<evidence type="ECO:0000256" key="9">
    <source>
        <dbReference type="SAM" id="MobiDB-lite"/>
    </source>
</evidence>
<dbReference type="Pfam" id="PF02366">
    <property type="entry name" value="PMT"/>
    <property type="match status" value="1"/>
</dbReference>
<evidence type="ECO:0000256" key="7">
    <source>
        <dbReference type="ARBA" id="ARBA00022989"/>
    </source>
</evidence>
<dbReference type="GO" id="GO:0000030">
    <property type="term" value="F:mannosyltransferase activity"/>
    <property type="evidence" value="ECO:0007669"/>
    <property type="project" value="InterPro"/>
</dbReference>
<name>A0A1J4KE87_9EUKA</name>
<evidence type="ECO:0000256" key="5">
    <source>
        <dbReference type="ARBA" id="ARBA00022679"/>
    </source>
</evidence>
<evidence type="ECO:0000256" key="2">
    <source>
        <dbReference type="ARBA" id="ARBA00004922"/>
    </source>
</evidence>
<evidence type="ECO:0000256" key="3">
    <source>
        <dbReference type="ARBA" id="ARBA00007222"/>
    </source>
</evidence>
<dbReference type="RefSeq" id="XP_068362881.1">
    <property type="nucleotide sequence ID" value="XM_068501861.1"/>
</dbReference>
<proteinExistence type="inferred from homology"/>
<dbReference type="InterPro" id="IPR003342">
    <property type="entry name" value="ArnT-like_N"/>
</dbReference>
<dbReference type="PANTHER" id="PTHR10050">
    <property type="entry name" value="DOLICHYL-PHOSPHATE-MANNOSE--PROTEIN MANNOSYLTRANSFERASE"/>
    <property type="match status" value="1"/>
</dbReference>
<keyword evidence="6 10" id="KW-0812">Transmembrane</keyword>
<feature type="compositionally biased region" description="Basic residues" evidence="9">
    <location>
        <begin position="1"/>
        <end position="11"/>
    </location>
</feature>
<accession>A0A1J4KE87</accession>
<dbReference type="InterPro" id="IPR032421">
    <property type="entry name" value="PMT_4TMC"/>
</dbReference>
<dbReference type="AlphaFoldDB" id="A0A1J4KE87"/>
<feature type="transmembrane region" description="Helical" evidence="10">
    <location>
        <begin position="221"/>
        <end position="250"/>
    </location>
</feature>
<comment type="subcellular location">
    <subcellularLocation>
        <location evidence="1">Endomembrane system</location>
        <topology evidence="1">Multi-pass membrane protein</topology>
    </subcellularLocation>
</comment>